<evidence type="ECO:0000313" key="3">
    <source>
        <dbReference type="EMBL" id="KAL0330142.1"/>
    </source>
</evidence>
<dbReference type="InterPro" id="IPR001394">
    <property type="entry name" value="Peptidase_C19_UCH"/>
</dbReference>
<keyword evidence="1" id="KW-1133">Transmembrane helix</keyword>
<dbReference type="InterPro" id="IPR050164">
    <property type="entry name" value="Peptidase_C19"/>
</dbReference>
<reference evidence="3" key="2">
    <citation type="journal article" date="2024" name="Plant">
        <title>Genomic evolution and insights into agronomic trait innovations of Sesamum species.</title>
        <authorList>
            <person name="Miao H."/>
            <person name="Wang L."/>
            <person name="Qu L."/>
            <person name="Liu H."/>
            <person name="Sun Y."/>
            <person name="Le M."/>
            <person name="Wang Q."/>
            <person name="Wei S."/>
            <person name="Zheng Y."/>
            <person name="Lin W."/>
            <person name="Duan Y."/>
            <person name="Cao H."/>
            <person name="Xiong S."/>
            <person name="Wang X."/>
            <person name="Wei L."/>
            <person name="Li C."/>
            <person name="Ma Q."/>
            <person name="Ju M."/>
            <person name="Zhao R."/>
            <person name="Li G."/>
            <person name="Mu C."/>
            <person name="Tian Q."/>
            <person name="Mei H."/>
            <person name="Zhang T."/>
            <person name="Gao T."/>
            <person name="Zhang H."/>
        </authorList>
    </citation>
    <scope>NUCLEOTIDE SEQUENCE</scope>
    <source>
        <strain evidence="3">G02</strain>
    </source>
</reference>
<dbReference type="GO" id="GO:0005829">
    <property type="term" value="C:cytosol"/>
    <property type="evidence" value="ECO:0007669"/>
    <property type="project" value="TreeGrafter"/>
</dbReference>
<dbReference type="Pfam" id="PF00443">
    <property type="entry name" value="UCH"/>
    <property type="match status" value="1"/>
</dbReference>
<keyword evidence="1" id="KW-0472">Membrane</keyword>
<keyword evidence="1" id="KW-0812">Transmembrane</keyword>
<dbReference type="AlphaFoldDB" id="A0AAW2MFT2"/>
<reference evidence="3" key="1">
    <citation type="submission" date="2020-06" db="EMBL/GenBank/DDBJ databases">
        <authorList>
            <person name="Li T."/>
            <person name="Hu X."/>
            <person name="Zhang T."/>
            <person name="Song X."/>
            <person name="Zhang H."/>
            <person name="Dai N."/>
            <person name="Sheng W."/>
            <person name="Hou X."/>
            <person name="Wei L."/>
        </authorList>
    </citation>
    <scope>NUCLEOTIDE SEQUENCE</scope>
    <source>
        <strain evidence="3">G02</strain>
        <tissue evidence="3">Leaf</tissue>
    </source>
</reference>
<organism evidence="3">
    <name type="scientific">Sesamum radiatum</name>
    <name type="common">Black benniseed</name>
    <dbReference type="NCBI Taxonomy" id="300843"/>
    <lineage>
        <taxon>Eukaryota</taxon>
        <taxon>Viridiplantae</taxon>
        <taxon>Streptophyta</taxon>
        <taxon>Embryophyta</taxon>
        <taxon>Tracheophyta</taxon>
        <taxon>Spermatophyta</taxon>
        <taxon>Magnoliopsida</taxon>
        <taxon>eudicotyledons</taxon>
        <taxon>Gunneridae</taxon>
        <taxon>Pentapetalae</taxon>
        <taxon>asterids</taxon>
        <taxon>lamiids</taxon>
        <taxon>Lamiales</taxon>
        <taxon>Pedaliaceae</taxon>
        <taxon>Sesamum</taxon>
    </lineage>
</organism>
<dbReference type="GO" id="GO:0004843">
    <property type="term" value="F:cysteine-type deubiquitinase activity"/>
    <property type="evidence" value="ECO:0007669"/>
    <property type="project" value="InterPro"/>
</dbReference>
<evidence type="ECO:0000256" key="1">
    <source>
        <dbReference type="SAM" id="Phobius"/>
    </source>
</evidence>
<evidence type="ECO:0000259" key="2">
    <source>
        <dbReference type="Pfam" id="PF00443"/>
    </source>
</evidence>
<protein>
    <submittedName>
        <fullName evidence="3">Ubiquitin carboxyl-terminal hydrolase 18</fullName>
    </submittedName>
</protein>
<dbReference type="FunFam" id="3.90.70.10:FF:000119">
    <property type="entry name" value="Ubiquitin specific peptidase 36"/>
    <property type="match status" value="1"/>
</dbReference>
<gene>
    <name evidence="3" type="ORF">Sradi_5000900</name>
</gene>
<dbReference type="PANTHER" id="PTHR24006:SF677">
    <property type="entry name" value="UBIQUITIN CARBOXYL-TERMINAL HYDROLASE 19"/>
    <property type="match status" value="1"/>
</dbReference>
<sequence>MHVAADLNWFLQFIVVAFAGAFGLLYLVQNTASRYFVVDSSFDSSAADYSSLDRRKRENMAEAGVGAAEGFDSCAVCGLLTKKQCARCKMVKYCCFANVVLQCLAYTRPLVAYLLEKGHRIECQSDDWCFLCEFQTHVERASRSIHPFSPINILSRLPNIGGNLGYGKQEDAHEFMRFN</sequence>
<dbReference type="InterPro" id="IPR038765">
    <property type="entry name" value="Papain-like_cys_pep_sf"/>
</dbReference>
<feature type="domain" description="Peptidase C19 ubiquitin carboxyl-terminal hydrolase" evidence="2">
    <location>
        <begin position="92"/>
        <end position="178"/>
    </location>
</feature>
<dbReference type="Gene3D" id="3.90.70.10">
    <property type="entry name" value="Cysteine proteinases"/>
    <property type="match status" value="1"/>
</dbReference>
<dbReference type="EMBL" id="JACGWJ010000022">
    <property type="protein sequence ID" value="KAL0330142.1"/>
    <property type="molecule type" value="Genomic_DNA"/>
</dbReference>
<keyword evidence="3" id="KW-0378">Hydrolase</keyword>
<proteinExistence type="predicted"/>
<name>A0AAW2MFT2_SESRA</name>
<dbReference type="GO" id="GO:0005634">
    <property type="term" value="C:nucleus"/>
    <property type="evidence" value="ECO:0007669"/>
    <property type="project" value="TreeGrafter"/>
</dbReference>
<feature type="transmembrane region" description="Helical" evidence="1">
    <location>
        <begin position="7"/>
        <end position="28"/>
    </location>
</feature>
<dbReference type="SUPFAM" id="SSF54001">
    <property type="entry name" value="Cysteine proteinases"/>
    <property type="match status" value="1"/>
</dbReference>
<comment type="caution">
    <text evidence="3">The sequence shown here is derived from an EMBL/GenBank/DDBJ whole genome shotgun (WGS) entry which is preliminary data.</text>
</comment>
<dbReference type="PANTHER" id="PTHR24006">
    <property type="entry name" value="UBIQUITIN CARBOXYL-TERMINAL HYDROLASE"/>
    <property type="match status" value="1"/>
</dbReference>
<accession>A0AAW2MFT2</accession>
<dbReference type="GO" id="GO:0016579">
    <property type="term" value="P:protein deubiquitination"/>
    <property type="evidence" value="ECO:0007669"/>
    <property type="project" value="InterPro"/>
</dbReference>